<dbReference type="FunFam" id="3.40.50.2300:FF:000113">
    <property type="entry name" value="Low molecular weight protein-tyrosine-phosphatase"/>
    <property type="match status" value="1"/>
</dbReference>
<dbReference type="CDD" id="cd16343">
    <property type="entry name" value="LMWPTP"/>
    <property type="match status" value="1"/>
</dbReference>
<evidence type="ECO:0000259" key="6">
    <source>
        <dbReference type="SMART" id="SM00226"/>
    </source>
</evidence>
<dbReference type="InterPro" id="IPR023485">
    <property type="entry name" value="Ptyr_pPase"/>
</dbReference>
<evidence type="ECO:0000256" key="5">
    <source>
        <dbReference type="PIRSR" id="PIRSR617867-1"/>
    </source>
</evidence>
<evidence type="ECO:0000313" key="7">
    <source>
        <dbReference type="EMBL" id="SJM89392.1"/>
    </source>
</evidence>
<dbReference type="PANTHER" id="PTHR11717">
    <property type="entry name" value="LOW MOLECULAR WEIGHT PROTEIN TYROSINE PHOSPHATASE"/>
    <property type="match status" value="1"/>
</dbReference>
<feature type="active site" evidence="5">
    <location>
        <position position="16"/>
    </location>
</feature>
<keyword evidence="4" id="KW-0904">Protein phosphatase</keyword>
<organism evidence="7 8">
    <name type="scientific">Crenothrix polyspora</name>
    <dbReference type="NCBI Taxonomy" id="360316"/>
    <lineage>
        <taxon>Bacteria</taxon>
        <taxon>Pseudomonadati</taxon>
        <taxon>Pseudomonadota</taxon>
        <taxon>Gammaproteobacteria</taxon>
        <taxon>Methylococcales</taxon>
        <taxon>Crenotrichaceae</taxon>
        <taxon>Crenothrix</taxon>
    </lineage>
</organism>
<dbReference type="Gene3D" id="3.40.50.2300">
    <property type="match status" value="1"/>
</dbReference>
<protein>
    <recommendedName>
        <fullName evidence="2">protein-tyrosine-phosphatase</fullName>
        <ecNumber evidence="2">3.1.3.48</ecNumber>
    </recommendedName>
</protein>
<dbReference type="RefSeq" id="WP_087142121.1">
    <property type="nucleotide sequence ID" value="NZ_FUKI01000014.1"/>
</dbReference>
<dbReference type="Pfam" id="PF01451">
    <property type="entry name" value="LMWPc"/>
    <property type="match status" value="1"/>
</dbReference>
<keyword evidence="3 7" id="KW-0378">Hydrolase</keyword>
<feature type="domain" description="Phosphotyrosine protein phosphatase I" evidence="6">
    <location>
        <begin position="4"/>
        <end position="153"/>
    </location>
</feature>
<gene>
    <name evidence="7" type="ORF">CRENPOLYSF1_1100003</name>
</gene>
<name>A0A1R4GZK9_9GAMM</name>
<dbReference type="SMART" id="SM00226">
    <property type="entry name" value="LMWPc"/>
    <property type="match status" value="1"/>
</dbReference>
<evidence type="ECO:0000256" key="1">
    <source>
        <dbReference type="ARBA" id="ARBA00011063"/>
    </source>
</evidence>
<dbReference type="InterPro" id="IPR050438">
    <property type="entry name" value="LMW_PTPase"/>
</dbReference>
<evidence type="ECO:0000256" key="3">
    <source>
        <dbReference type="ARBA" id="ARBA00022801"/>
    </source>
</evidence>
<dbReference type="SUPFAM" id="SSF52788">
    <property type="entry name" value="Phosphotyrosine protein phosphatases I"/>
    <property type="match status" value="1"/>
</dbReference>
<feature type="active site" description="Nucleophile" evidence="5">
    <location>
        <position position="10"/>
    </location>
</feature>
<dbReference type="AlphaFoldDB" id="A0A1R4GZK9"/>
<reference evidence="8" key="1">
    <citation type="submission" date="2017-02" db="EMBL/GenBank/DDBJ databases">
        <authorList>
            <person name="Daims H."/>
        </authorList>
    </citation>
    <scope>NUCLEOTIDE SEQUENCE [LARGE SCALE GENOMIC DNA]</scope>
</reference>
<evidence type="ECO:0000256" key="2">
    <source>
        <dbReference type="ARBA" id="ARBA00013064"/>
    </source>
</evidence>
<keyword evidence="8" id="KW-1185">Reference proteome</keyword>
<dbReference type="InterPro" id="IPR036196">
    <property type="entry name" value="Ptyr_pPase_sf"/>
</dbReference>
<sequence>MIKTSVLFVCMGNICRSPTAEGVFAKLIKDKHVDKYFLIDSAGTHAYHIGDAPDLRSQKAANDRGVTLAHLRARKVNREDFVNFDFILVMDDDNYANLIMQCPEQYKNKIHYFLDYAPQLATREVPDPYYGGKYGFEKVLDMIEAASLGFLAHVQKTDRVK</sequence>
<dbReference type="PRINTS" id="PR00719">
    <property type="entry name" value="LMWPTPASE"/>
</dbReference>
<dbReference type="EMBL" id="FUKI01000014">
    <property type="protein sequence ID" value="SJM89392.1"/>
    <property type="molecule type" value="Genomic_DNA"/>
</dbReference>
<evidence type="ECO:0000313" key="8">
    <source>
        <dbReference type="Proteomes" id="UP000195667"/>
    </source>
</evidence>
<proteinExistence type="inferred from homology"/>
<dbReference type="EC" id="3.1.3.48" evidence="2"/>
<dbReference type="InterPro" id="IPR017867">
    <property type="entry name" value="Tyr_phospatase_low_mol_wt"/>
</dbReference>
<dbReference type="Proteomes" id="UP000195667">
    <property type="component" value="Unassembled WGS sequence"/>
</dbReference>
<feature type="active site" description="Proton donor" evidence="5">
    <location>
        <position position="127"/>
    </location>
</feature>
<comment type="similarity">
    <text evidence="1">Belongs to the low molecular weight phosphotyrosine protein phosphatase family.</text>
</comment>
<dbReference type="GO" id="GO:0004725">
    <property type="term" value="F:protein tyrosine phosphatase activity"/>
    <property type="evidence" value="ECO:0007669"/>
    <property type="project" value="UniProtKB-EC"/>
</dbReference>
<accession>A0A1R4GZK9</accession>
<dbReference type="OrthoDB" id="9784339at2"/>
<dbReference type="PANTHER" id="PTHR11717:SF7">
    <property type="entry name" value="LOW MOLECULAR WEIGHT PHOSPHOTYROSINE PROTEIN PHOSPHATASE"/>
    <property type="match status" value="1"/>
</dbReference>
<evidence type="ECO:0000256" key="4">
    <source>
        <dbReference type="ARBA" id="ARBA00022912"/>
    </source>
</evidence>